<dbReference type="InterPro" id="IPR052161">
    <property type="entry name" value="Mycobact_Acyl-CoA_DH"/>
</dbReference>
<accession>A0A972VW17</accession>
<protein>
    <submittedName>
        <fullName evidence="11">Acyl-CoA dehydrogenase family protein</fullName>
    </submittedName>
</protein>
<dbReference type="InterPro" id="IPR013786">
    <property type="entry name" value="AcylCoA_DH/ox_N"/>
</dbReference>
<comment type="caution">
    <text evidence="11">The sequence shown here is derived from an EMBL/GenBank/DDBJ whole genome shotgun (WGS) entry which is preliminary data.</text>
</comment>
<dbReference type="Gene3D" id="1.10.540.10">
    <property type="entry name" value="Acyl-CoA dehydrogenase/oxidase, N-terminal domain"/>
    <property type="match status" value="1"/>
</dbReference>
<keyword evidence="3 6" id="KW-0285">Flavoprotein</keyword>
<dbReference type="GO" id="GO:0050660">
    <property type="term" value="F:flavin adenine dinucleotide binding"/>
    <property type="evidence" value="ECO:0007669"/>
    <property type="project" value="InterPro"/>
</dbReference>
<evidence type="ECO:0000256" key="1">
    <source>
        <dbReference type="ARBA" id="ARBA00001974"/>
    </source>
</evidence>
<dbReference type="InterPro" id="IPR036250">
    <property type="entry name" value="AcylCo_DH-like_C"/>
</dbReference>
<evidence type="ECO:0000313" key="11">
    <source>
        <dbReference type="EMBL" id="NQV65315.1"/>
    </source>
</evidence>
<sequence length="397" mass="43883">MTTDSFRTDTRDWLEANCPASMRTPMPADEMSGGGRRARYKNPETLQWLNLMAAKGFTAPTWPKEYGGAGLSPIENQILREEMTRINARPALSGMGLSMIGPALLEYGSDEQRAEHLPKIASGEIWWCQGYSEPNAGSDLASLQTKAVVDGDDYIINGQKVWTSGADKADWIFCLVRTDVEAPKHNGITFILFDMTTPGVTVKPIKLISGLSPFCETFFEDVRAPRKNFIGTVNDGWTVAKRLLQYERTMIGGGTGGGQRGKSLAEIALEYIGRESGQADGRLADQALRTDLVNHSMNDRAFGLTVKRSFEESKTNTAPSFVSSMFKYYGTEQNIKRFELMQRAMGSQMLGWEGEGFAEDELTQTRAWLRSKANSIEGGTSEVQLNIISKRVLGLPD</sequence>
<dbReference type="SUPFAM" id="SSF56645">
    <property type="entry name" value="Acyl-CoA dehydrogenase NM domain-like"/>
    <property type="match status" value="1"/>
</dbReference>
<name>A0A972VW17_9GAMM</name>
<evidence type="ECO:0000256" key="7">
    <source>
        <dbReference type="SAM" id="MobiDB-lite"/>
    </source>
</evidence>
<dbReference type="Pfam" id="PF02771">
    <property type="entry name" value="Acyl-CoA_dh_N"/>
    <property type="match status" value="1"/>
</dbReference>
<dbReference type="GO" id="GO:0005886">
    <property type="term" value="C:plasma membrane"/>
    <property type="evidence" value="ECO:0007669"/>
    <property type="project" value="TreeGrafter"/>
</dbReference>
<feature type="domain" description="Acyl-CoA oxidase/dehydrogenase middle" evidence="9">
    <location>
        <begin position="128"/>
        <end position="222"/>
    </location>
</feature>
<feature type="domain" description="Acyl-CoA dehydrogenase/oxidase C-terminal" evidence="8">
    <location>
        <begin position="234"/>
        <end position="393"/>
    </location>
</feature>
<comment type="cofactor">
    <cofactor evidence="1 6">
        <name>FAD</name>
        <dbReference type="ChEBI" id="CHEBI:57692"/>
    </cofactor>
</comment>
<keyword evidence="4 6" id="KW-0274">FAD</keyword>
<dbReference type="Pfam" id="PF02770">
    <property type="entry name" value="Acyl-CoA_dh_M"/>
    <property type="match status" value="1"/>
</dbReference>
<dbReference type="PANTHER" id="PTHR43292">
    <property type="entry name" value="ACYL-COA DEHYDROGENASE"/>
    <property type="match status" value="1"/>
</dbReference>
<dbReference type="FunFam" id="2.40.110.10:FF:000011">
    <property type="entry name" value="Acyl-CoA dehydrogenase FadE34"/>
    <property type="match status" value="1"/>
</dbReference>
<evidence type="ECO:0000259" key="8">
    <source>
        <dbReference type="Pfam" id="PF00441"/>
    </source>
</evidence>
<organism evidence="11 12">
    <name type="scientific">SAR86 cluster bacterium</name>
    <dbReference type="NCBI Taxonomy" id="2030880"/>
    <lineage>
        <taxon>Bacteria</taxon>
        <taxon>Pseudomonadati</taxon>
        <taxon>Pseudomonadota</taxon>
        <taxon>Gammaproteobacteria</taxon>
        <taxon>SAR86 cluster</taxon>
    </lineage>
</organism>
<evidence type="ECO:0000259" key="10">
    <source>
        <dbReference type="Pfam" id="PF02771"/>
    </source>
</evidence>
<dbReference type="Pfam" id="PF00441">
    <property type="entry name" value="Acyl-CoA_dh_1"/>
    <property type="match status" value="1"/>
</dbReference>
<dbReference type="InterPro" id="IPR006091">
    <property type="entry name" value="Acyl-CoA_Oxase/DH_mid-dom"/>
</dbReference>
<dbReference type="Gene3D" id="1.20.140.10">
    <property type="entry name" value="Butyryl-CoA Dehydrogenase, subunit A, domain 3"/>
    <property type="match status" value="1"/>
</dbReference>
<dbReference type="Proteomes" id="UP000754644">
    <property type="component" value="Unassembled WGS sequence"/>
</dbReference>
<dbReference type="Gene3D" id="2.40.110.10">
    <property type="entry name" value="Butyryl-CoA Dehydrogenase, subunit A, domain 2"/>
    <property type="match status" value="1"/>
</dbReference>
<reference evidence="11" key="1">
    <citation type="submission" date="2020-05" db="EMBL/GenBank/DDBJ databases">
        <title>Sulfur intermediates as new biogeochemical hubs in an aquatic model microbial ecosystem.</title>
        <authorList>
            <person name="Vigneron A."/>
        </authorList>
    </citation>
    <scope>NUCLEOTIDE SEQUENCE</scope>
    <source>
        <strain evidence="11">Bin.250</strain>
    </source>
</reference>
<dbReference type="GO" id="GO:0016627">
    <property type="term" value="F:oxidoreductase activity, acting on the CH-CH group of donors"/>
    <property type="evidence" value="ECO:0007669"/>
    <property type="project" value="InterPro"/>
</dbReference>
<evidence type="ECO:0000256" key="2">
    <source>
        <dbReference type="ARBA" id="ARBA00009347"/>
    </source>
</evidence>
<evidence type="ECO:0000256" key="4">
    <source>
        <dbReference type="ARBA" id="ARBA00022827"/>
    </source>
</evidence>
<keyword evidence="5 6" id="KW-0560">Oxidoreductase</keyword>
<dbReference type="InterPro" id="IPR046373">
    <property type="entry name" value="Acyl-CoA_Oxase/DH_mid-dom_sf"/>
</dbReference>
<evidence type="ECO:0000256" key="6">
    <source>
        <dbReference type="RuleBase" id="RU362125"/>
    </source>
</evidence>
<evidence type="ECO:0000259" key="9">
    <source>
        <dbReference type="Pfam" id="PF02770"/>
    </source>
</evidence>
<feature type="domain" description="Acyl-CoA dehydrogenase/oxidase N-terminal" evidence="10">
    <location>
        <begin position="48"/>
        <end position="124"/>
    </location>
</feature>
<dbReference type="InterPro" id="IPR037069">
    <property type="entry name" value="AcylCoA_DH/ox_N_sf"/>
</dbReference>
<dbReference type="AlphaFoldDB" id="A0A972VW17"/>
<feature type="region of interest" description="Disordered" evidence="7">
    <location>
        <begin position="19"/>
        <end position="38"/>
    </location>
</feature>
<dbReference type="PANTHER" id="PTHR43292:SF3">
    <property type="entry name" value="ACYL-COA DEHYDROGENASE FADE29"/>
    <property type="match status" value="1"/>
</dbReference>
<comment type="similarity">
    <text evidence="2 6">Belongs to the acyl-CoA dehydrogenase family.</text>
</comment>
<evidence type="ECO:0000313" key="12">
    <source>
        <dbReference type="Proteomes" id="UP000754644"/>
    </source>
</evidence>
<evidence type="ECO:0000256" key="3">
    <source>
        <dbReference type="ARBA" id="ARBA00022630"/>
    </source>
</evidence>
<dbReference type="InterPro" id="IPR009075">
    <property type="entry name" value="AcylCo_DH/oxidase_C"/>
</dbReference>
<dbReference type="EMBL" id="JABMOJ010000301">
    <property type="protein sequence ID" value="NQV65315.1"/>
    <property type="molecule type" value="Genomic_DNA"/>
</dbReference>
<dbReference type="InterPro" id="IPR009100">
    <property type="entry name" value="AcylCoA_DH/oxidase_NM_dom_sf"/>
</dbReference>
<evidence type="ECO:0000256" key="5">
    <source>
        <dbReference type="ARBA" id="ARBA00023002"/>
    </source>
</evidence>
<proteinExistence type="inferred from homology"/>
<dbReference type="SUPFAM" id="SSF47203">
    <property type="entry name" value="Acyl-CoA dehydrogenase C-terminal domain-like"/>
    <property type="match status" value="1"/>
</dbReference>
<gene>
    <name evidence="11" type="ORF">HQ497_08110</name>
</gene>